<dbReference type="SMART" id="SM00822">
    <property type="entry name" value="PKS_KR"/>
    <property type="match status" value="1"/>
</dbReference>
<proteinExistence type="inferred from homology"/>
<dbReference type="Pfam" id="PF00106">
    <property type="entry name" value="adh_short"/>
    <property type="match status" value="1"/>
</dbReference>
<comment type="similarity">
    <text evidence="1 3">Belongs to the short-chain dehydrogenases/reductases (SDR) family.</text>
</comment>
<evidence type="ECO:0000256" key="3">
    <source>
        <dbReference type="RuleBase" id="RU000363"/>
    </source>
</evidence>
<reference evidence="5" key="1">
    <citation type="journal article" date="2014" name="Int. J. Syst. Evol. Microbiol.">
        <title>Complete genome sequence of Corynebacterium casei LMG S-19264T (=DSM 44701T), isolated from a smear-ripened cheese.</title>
        <authorList>
            <consortium name="US DOE Joint Genome Institute (JGI-PGF)"/>
            <person name="Walter F."/>
            <person name="Albersmeier A."/>
            <person name="Kalinowski J."/>
            <person name="Ruckert C."/>
        </authorList>
    </citation>
    <scope>NUCLEOTIDE SEQUENCE</scope>
    <source>
        <strain evidence="5">CGMCC 1.14988</strain>
    </source>
</reference>
<gene>
    <name evidence="5" type="ORF">GCM10011354_18990</name>
</gene>
<dbReference type="PRINTS" id="PR00080">
    <property type="entry name" value="SDRFAMILY"/>
</dbReference>
<organism evidence="5 6">
    <name type="scientific">Egicoccus halophilus</name>
    <dbReference type="NCBI Taxonomy" id="1670830"/>
    <lineage>
        <taxon>Bacteria</taxon>
        <taxon>Bacillati</taxon>
        <taxon>Actinomycetota</taxon>
        <taxon>Nitriliruptoria</taxon>
        <taxon>Egicoccales</taxon>
        <taxon>Egicoccaceae</taxon>
        <taxon>Egicoccus</taxon>
    </lineage>
</organism>
<evidence type="ECO:0000256" key="1">
    <source>
        <dbReference type="ARBA" id="ARBA00006484"/>
    </source>
</evidence>
<keyword evidence="2" id="KW-0560">Oxidoreductase</keyword>
<protein>
    <submittedName>
        <fullName evidence="5">Putative short-chain type dehydrogenase/reductase</fullName>
    </submittedName>
</protein>
<sequence length="305" mass="31746">MAQIDFDGRVAIVTGAGGGLGRSHALLLAGRGAKVVVNDLGGNRAGEGGGSEMADAVVDEIRATGGEAVANYDGVHTWEGGQAIVQSAIDAFGRVDVVVNNAGILRDVSFAKLEQDQLDLVLKVHLYGGFHVARAAWPHLREQGYGRIVNTTSGSGLYGNFGQSNYSAAKLGLVGLTRTLAIEGAKYGITANVIAPVAASRMTEDIMPPQLLERLEPDYVSPLVAYLAAEACTDTGRIYSVGGGYMARVAILEGEGATFDSVPSPDEVADAWDRIQQVGPDAAEFTQGVMEQTGKIVQALGIDVG</sequence>
<comment type="caution">
    <text evidence="5">The sequence shown here is derived from an EMBL/GenBank/DDBJ whole genome shotgun (WGS) entry which is preliminary data.</text>
</comment>
<dbReference type="PANTHER" id="PTHR45024:SF2">
    <property type="entry name" value="SCP2 DOMAIN-CONTAINING PROTEIN"/>
    <property type="match status" value="1"/>
</dbReference>
<feature type="domain" description="Ketoreductase" evidence="4">
    <location>
        <begin position="9"/>
        <end position="200"/>
    </location>
</feature>
<reference evidence="5" key="2">
    <citation type="submission" date="2020-09" db="EMBL/GenBank/DDBJ databases">
        <authorList>
            <person name="Sun Q."/>
            <person name="Zhou Y."/>
        </authorList>
    </citation>
    <scope>NUCLEOTIDE SEQUENCE</scope>
    <source>
        <strain evidence="5">CGMCC 1.14988</strain>
    </source>
</reference>
<dbReference type="InterPro" id="IPR020904">
    <property type="entry name" value="Sc_DH/Rdtase_CS"/>
</dbReference>
<dbReference type="AlphaFoldDB" id="A0A8J3A836"/>
<dbReference type="GO" id="GO:0016491">
    <property type="term" value="F:oxidoreductase activity"/>
    <property type="evidence" value="ECO:0007669"/>
    <property type="project" value="UniProtKB-KW"/>
</dbReference>
<evidence type="ECO:0000313" key="6">
    <source>
        <dbReference type="Proteomes" id="UP000650511"/>
    </source>
</evidence>
<dbReference type="Proteomes" id="UP000650511">
    <property type="component" value="Unassembled WGS sequence"/>
</dbReference>
<dbReference type="Gene3D" id="3.40.50.720">
    <property type="entry name" value="NAD(P)-binding Rossmann-like Domain"/>
    <property type="match status" value="1"/>
</dbReference>
<dbReference type="InterPro" id="IPR036291">
    <property type="entry name" value="NAD(P)-bd_dom_sf"/>
</dbReference>
<evidence type="ECO:0000256" key="2">
    <source>
        <dbReference type="ARBA" id="ARBA00023002"/>
    </source>
</evidence>
<dbReference type="PROSITE" id="PS00061">
    <property type="entry name" value="ADH_SHORT"/>
    <property type="match status" value="1"/>
</dbReference>
<dbReference type="CDD" id="cd05353">
    <property type="entry name" value="hydroxyacyl-CoA-like_DH_SDR_c-like"/>
    <property type="match status" value="1"/>
</dbReference>
<dbReference type="PRINTS" id="PR00081">
    <property type="entry name" value="GDHRDH"/>
</dbReference>
<dbReference type="InterPro" id="IPR057326">
    <property type="entry name" value="KR_dom"/>
</dbReference>
<dbReference type="PANTHER" id="PTHR45024">
    <property type="entry name" value="DEHYDROGENASES, SHORT CHAIN"/>
    <property type="match status" value="1"/>
</dbReference>
<evidence type="ECO:0000259" key="4">
    <source>
        <dbReference type="SMART" id="SM00822"/>
    </source>
</evidence>
<dbReference type="InterPro" id="IPR002347">
    <property type="entry name" value="SDR_fam"/>
</dbReference>
<dbReference type="InterPro" id="IPR051687">
    <property type="entry name" value="Peroxisomal_Beta-Oxidation"/>
</dbReference>
<keyword evidence="6" id="KW-1185">Reference proteome</keyword>
<dbReference type="OrthoDB" id="9808187at2"/>
<dbReference type="EMBL" id="BMHA01000006">
    <property type="protein sequence ID" value="GGI06418.1"/>
    <property type="molecule type" value="Genomic_DNA"/>
</dbReference>
<name>A0A8J3A836_9ACTN</name>
<dbReference type="SUPFAM" id="SSF51735">
    <property type="entry name" value="NAD(P)-binding Rossmann-fold domains"/>
    <property type="match status" value="1"/>
</dbReference>
<evidence type="ECO:0000313" key="5">
    <source>
        <dbReference type="EMBL" id="GGI06418.1"/>
    </source>
</evidence>
<accession>A0A8J3A836</accession>